<dbReference type="InParanoid" id="A0A067QG49"/>
<feature type="region of interest" description="Disordered" evidence="1">
    <location>
        <begin position="452"/>
        <end position="471"/>
    </location>
</feature>
<gene>
    <name evidence="2" type="ORF">JAAARDRAFT_249559</name>
</gene>
<evidence type="ECO:0000256" key="1">
    <source>
        <dbReference type="SAM" id="MobiDB-lite"/>
    </source>
</evidence>
<dbReference type="AlphaFoldDB" id="A0A067QG49"/>
<protein>
    <submittedName>
        <fullName evidence="2">Uncharacterized protein</fullName>
    </submittedName>
</protein>
<organism evidence="2 3">
    <name type="scientific">Jaapia argillacea MUCL 33604</name>
    <dbReference type="NCBI Taxonomy" id="933084"/>
    <lineage>
        <taxon>Eukaryota</taxon>
        <taxon>Fungi</taxon>
        <taxon>Dikarya</taxon>
        <taxon>Basidiomycota</taxon>
        <taxon>Agaricomycotina</taxon>
        <taxon>Agaricomycetes</taxon>
        <taxon>Agaricomycetidae</taxon>
        <taxon>Jaapiales</taxon>
        <taxon>Jaapiaceae</taxon>
        <taxon>Jaapia</taxon>
    </lineage>
</organism>
<accession>A0A067QG49</accession>
<dbReference type="EMBL" id="KL197709">
    <property type="protein sequence ID" value="KDQ65175.1"/>
    <property type="molecule type" value="Genomic_DNA"/>
</dbReference>
<evidence type="ECO:0000313" key="2">
    <source>
        <dbReference type="EMBL" id="KDQ65175.1"/>
    </source>
</evidence>
<sequence>MMSIPSFPPRTTLSILANSDEATAGGTVAAERRRQFIIDNCYSIESLPDRISVQAFNPDDTPGRTVFRFKFPQIRVPNGLVMPLEVLIHFLDQKLPTLQPHEVVFLVALKAAMMEEKNRKKGIEPPADKAQYDSYRDALWHQEIVKICVDLDELDTHRLALEARGATLDFKGDLYDDLVALQEDVRHTLDEYIKCVMQDDITYPPSRDSPERKPELTISQIVVTQERQIRNTFAKQYWKNQVQADANDHNTVTPSPSQTISVDHMLPCDSPPISLGYHADNVACVSYHDVVDTPHQSGSICSTSTMITSSSWPVTILPPPSPLAPSLNEPDDSWLRTLGHTPHANIHATPTGVPLEEDLYSCPSCSSLPSASTIKDREDQQLRADHPNTVLMNNIAHRFGIGLTNGSSNEEVSSSWFDVDGSSSCGDPIVLDGDISIQGSTTYDFITASEANSRSSPCADSSVLTEPSTTDSMGLSHGVNLQCSTTCIGRKAGSEVKREVKSIVPDTSR</sequence>
<dbReference type="HOGENOM" id="CLU_535339_0_0_1"/>
<name>A0A067QG49_9AGAM</name>
<dbReference type="Proteomes" id="UP000027265">
    <property type="component" value="Unassembled WGS sequence"/>
</dbReference>
<reference evidence="3" key="1">
    <citation type="journal article" date="2014" name="Proc. Natl. Acad. Sci. U.S.A.">
        <title>Extensive sampling of basidiomycete genomes demonstrates inadequacy of the white-rot/brown-rot paradigm for wood decay fungi.</title>
        <authorList>
            <person name="Riley R."/>
            <person name="Salamov A.A."/>
            <person name="Brown D.W."/>
            <person name="Nagy L.G."/>
            <person name="Floudas D."/>
            <person name="Held B.W."/>
            <person name="Levasseur A."/>
            <person name="Lombard V."/>
            <person name="Morin E."/>
            <person name="Otillar R."/>
            <person name="Lindquist E.A."/>
            <person name="Sun H."/>
            <person name="LaButti K.M."/>
            <person name="Schmutz J."/>
            <person name="Jabbour D."/>
            <person name="Luo H."/>
            <person name="Baker S.E."/>
            <person name="Pisabarro A.G."/>
            <person name="Walton J.D."/>
            <person name="Blanchette R.A."/>
            <person name="Henrissat B."/>
            <person name="Martin F."/>
            <person name="Cullen D."/>
            <person name="Hibbett D.S."/>
            <person name="Grigoriev I.V."/>
        </authorList>
    </citation>
    <scope>NUCLEOTIDE SEQUENCE [LARGE SCALE GENOMIC DNA]</scope>
    <source>
        <strain evidence="3">MUCL 33604</strain>
    </source>
</reference>
<evidence type="ECO:0000313" key="3">
    <source>
        <dbReference type="Proteomes" id="UP000027265"/>
    </source>
</evidence>
<proteinExistence type="predicted"/>
<keyword evidence="3" id="KW-1185">Reference proteome</keyword>